<keyword evidence="3" id="KW-1185">Reference proteome</keyword>
<sequence>MKVNNYAIMLLIVYCVPFVFLSMYDDYKNYSMIVYGITLVIIVFFAFLAKRKSSLMVLITANILSFLSSYFWVKRMDEMEDWGYYFKPLEPSQLVMLVTVLGVLLQLIVFLLTKRVGYKKDDVMNR</sequence>
<organism evidence="2 3">
    <name type="scientific">Sporosarcina oncorhynchi</name>
    <dbReference type="NCBI Taxonomy" id="3056444"/>
    <lineage>
        <taxon>Bacteria</taxon>
        <taxon>Bacillati</taxon>
        <taxon>Bacillota</taxon>
        <taxon>Bacilli</taxon>
        <taxon>Bacillales</taxon>
        <taxon>Caryophanaceae</taxon>
        <taxon>Sporosarcina</taxon>
    </lineage>
</organism>
<dbReference type="Proteomes" id="UP001303902">
    <property type="component" value="Chromosome"/>
</dbReference>
<gene>
    <name evidence="2" type="ORF">QWT69_14170</name>
</gene>
<evidence type="ECO:0000313" key="3">
    <source>
        <dbReference type="Proteomes" id="UP001303902"/>
    </source>
</evidence>
<keyword evidence="1" id="KW-0812">Transmembrane</keyword>
<accession>A0ABZ0L4B7</accession>
<dbReference type="RefSeq" id="WP_317966686.1">
    <property type="nucleotide sequence ID" value="NZ_CP129118.1"/>
</dbReference>
<keyword evidence="1" id="KW-1133">Transmembrane helix</keyword>
<feature type="transmembrane region" description="Helical" evidence="1">
    <location>
        <begin position="93"/>
        <end position="112"/>
    </location>
</feature>
<reference evidence="2 3" key="1">
    <citation type="submission" date="2023-06" db="EMBL/GenBank/DDBJ databases">
        <title>Sporosarcina sp. nov., isolated from Korean tranditional fermented seafood 'Jeotgal'.</title>
        <authorList>
            <person name="Yang A.I."/>
            <person name="Shin N.-R."/>
        </authorList>
    </citation>
    <scope>NUCLEOTIDE SEQUENCE [LARGE SCALE GENOMIC DNA]</scope>
    <source>
        <strain evidence="2 3">T2O-4</strain>
    </source>
</reference>
<feature type="transmembrane region" description="Helical" evidence="1">
    <location>
        <begin position="7"/>
        <end position="24"/>
    </location>
</feature>
<dbReference type="EMBL" id="CP129118">
    <property type="protein sequence ID" value="WOV87005.1"/>
    <property type="molecule type" value="Genomic_DNA"/>
</dbReference>
<proteinExistence type="predicted"/>
<feature type="transmembrane region" description="Helical" evidence="1">
    <location>
        <begin position="55"/>
        <end position="73"/>
    </location>
</feature>
<evidence type="ECO:0000313" key="2">
    <source>
        <dbReference type="EMBL" id="WOV87005.1"/>
    </source>
</evidence>
<evidence type="ECO:0008006" key="4">
    <source>
        <dbReference type="Google" id="ProtNLM"/>
    </source>
</evidence>
<name>A0ABZ0L4B7_9BACL</name>
<keyword evidence="1" id="KW-0472">Membrane</keyword>
<evidence type="ECO:0000256" key="1">
    <source>
        <dbReference type="SAM" id="Phobius"/>
    </source>
</evidence>
<feature type="transmembrane region" description="Helical" evidence="1">
    <location>
        <begin position="30"/>
        <end position="48"/>
    </location>
</feature>
<protein>
    <recommendedName>
        <fullName evidence="4">Lycopene cyclase domain-containing protein</fullName>
    </recommendedName>
</protein>